<organism evidence="4 5">
    <name type="scientific">Candidatus Dechloromonas phosphorivorans</name>
    <dbReference type="NCBI Taxonomy" id="2899244"/>
    <lineage>
        <taxon>Bacteria</taxon>
        <taxon>Pseudomonadati</taxon>
        <taxon>Pseudomonadota</taxon>
        <taxon>Betaproteobacteria</taxon>
        <taxon>Rhodocyclales</taxon>
        <taxon>Azonexaceae</taxon>
        <taxon>Dechloromonas</taxon>
    </lineage>
</organism>
<evidence type="ECO:0000313" key="4">
    <source>
        <dbReference type="EMBL" id="MBK8890165.1"/>
    </source>
</evidence>
<keyword evidence="2" id="KW-1015">Disulfide bond</keyword>
<evidence type="ECO:0000313" key="5">
    <source>
        <dbReference type="Proteomes" id="UP000808146"/>
    </source>
</evidence>
<dbReference type="PIRSF" id="PIRSF037031">
    <property type="entry name" value="Redox_disulphide_2"/>
    <property type="match status" value="1"/>
</dbReference>
<dbReference type="InterPro" id="IPR036249">
    <property type="entry name" value="Thioredoxin-like_sf"/>
</dbReference>
<keyword evidence="2" id="KW-0676">Redox-active center</keyword>
<dbReference type="InterPro" id="IPR005243">
    <property type="entry name" value="THIRX-like_proc"/>
</dbReference>
<dbReference type="NCBIfam" id="TIGR00412">
    <property type="entry name" value="redox_disulf_2"/>
    <property type="match status" value="1"/>
</dbReference>
<proteinExistence type="predicted"/>
<feature type="active site" description="Nucleophile" evidence="1">
    <location>
        <position position="10"/>
    </location>
</feature>
<protein>
    <submittedName>
        <fullName evidence="4">TM0996/MTH895 family glutaredoxin-like protein</fullName>
    </submittedName>
</protein>
<dbReference type="InterPro" id="IPR012336">
    <property type="entry name" value="Thioredoxin-like_fold"/>
</dbReference>
<dbReference type="Proteomes" id="UP000808146">
    <property type="component" value="Unassembled WGS sequence"/>
</dbReference>
<evidence type="ECO:0000256" key="2">
    <source>
        <dbReference type="PIRSR" id="PIRSR037031-51"/>
    </source>
</evidence>
<dbReference type="Gene3D" id="3.40.30.10">
    <property type="entry name" value="Glutaredoxin"/>
    <property type="match status" value="1"/>
</dbReference>
<reference evidence="4" key="1">
    <citation type="submission" date="2020-10" db="EMBL/GenBank/DDBJ databases">
        <title>Connecting structure to function with the recovery of over 1000 high-quality activated sludge metagenome-assembled genomes encoding full-length rRNA genes using long-read sequencing.</title>
        <authorList>
            <person name="Singleton C.M."/>
            <person name="Petriglieri F."/>
            <person name="Kristensen J.M."/>
            <person name="Kirkegaard R.H."/>
            <person name="Michaelsen T.Y."/>
            <person name="Andersen M.H."/>
            <person name="Karst S.M."/>
            <person name="Dueholm M.S."/>
            <person name="Nielsen P.H."/>
            <person name="Albertsen M."/>
        </authorList>
    </citation>
    <scope>NUCLEOTIDE SEQUENCE</scope>
    <source>
        <strain evidence="4">OdNE_18-Q3-R46-58_BAT3C.305</strain>
    </source>
</reference>
<dbReference type="SUPFAM" id="SSF52833">
    <property type="entry name" value="Thioredoxin-like"/>
    <property type="match status" value="1"/>
</dbReference>
<dbReference type="Pfam" id="PF13192">
    <property type="entry name" value="Thioredoxin_3"/>
    <property type="match status" value="1"/>
</dbReference>
<sequence>MDIKILGSGCAKCKRLEQLTKEAADAIGVEATFDHVTDINKIMAYPIVATPALVINEDVKVAGRMPSKEEITAWLKAV</sequence>
<accession>A0A9D7QMQ4</accession>
<gene>
    <name evidence="4" type="ORF">IPN75_07055</name>
</gene>
<name>A0A9D7QMQ4_9RHOO</name>
<evidence type="ECO:0000259" key="3">
    <source>
        <dbReference type="Pfam" id="PF13192"/>
    </source>
</evidence>
<evidence type="ECO:0000256" key="1">
    <source>
        <dbReference type="PIRSR" id="PIRSR037031-50"/>
    </source>
</evidence>
<feature type="domain" description="Thioredoxin-like fold" evidence="3">
    <location>
        <begin position="1"/>
        <end position="76"/>
    </location>
</feature>
<dbReference type="PANTHER" id="PTHR36450">
    <property type="entry name" value="THIOREDOXIN"/>
    <property type="match status" value="1"/>
</dbReference>
<dbReference type="PANTHER" id="PTHR36450:SF1">
    <property type="entry name" value="THIOREDOXIN"/>
    <property type="match status" value="1"/>
</dbReference>
<dbReference type="AlphaFoldDB" id="A0A9D7QMQ4"/>
<comment type="caution">
    <text evidence="4">The sequence shown here is derived from an EMBL/GenBank/DDBJ whole genome shotgun (WGS) entry which is preliminary data.</text>
</comment>
<dbReference type="EMBL" id="JADKBR010000005">
    <property type="protein sequence ID" value="MBK8890165.1"/>
    <property type="molecule type" value="Genomic_DNA"/>
</dbReference>
<feature type="disulfide bond" description="Redox-active" evidence="2">
    <location>
        <begin position="10"/>
        <end position="13"/>
    </location>
</feature>
<feature type="active site" description="Nucleophile" evidence="1">
    <location>
        <position position="13"/>
    </location>
</feature>